<dbReference type="SUPFAM" id="SSF52743">
    <property type="entry name" value="Subtilisin-like"/>
    <property type="match status" value="1"/>
</dbReference>
<dbReference type="Proteomes" id="UP000184396">
    <property type="component" value="Unassembled WGS sequence"/>
</dbReference>
<feature type="active site" description="Charge relay system" evidence="5">
    <location>
        <position position="290"/>
    </location>
</feature>
<dbReference type="InterPro" id="IPR051048">
    <property type="entry name" value="Peptidase_S8/S53_subtilisin"/>
</dbReference>
<keyword evidence="7" id="KW-0732">Signal</keyword>
<keyword evidence="3 5" id="KW-0378">Hydrolase</keyword>
<dbReference type="GO" id="GO:0006508">
    <property type="term" value="P:proteolysis"/>
    <property type="evidence" value="ECO:0007669"/>
    <property type="project" value="UniProtKB-KW"/>
</dbReference>
<dbReference type="STRING" id="1178825.SAMN05216261_1518"/>
<dbReference type="EMBL" id="FQYK01000003">
    <property type="protein sequence ID" value="SHI71778.1"/>
    <property type="molecule type" value="Genomic_DNA"/>
</dbReference>
<organism evidence="9 10">
    <name type="scientific">Algibacter luteus</name>
    <dbReference type="NCBI Taxonomy" id="1178825"/>
    <lineage>
        <taxon>Bacteria</taxon>
        <taxon>Pseudomonadati</taxon>
        <taxon>Bacteroidota</taxon>
        <taxon>Flavobacteriia</taxon>
        <taxon>Flavobacteriales</taxon>
        <taxon>Flavobacteriaceae</taxon>
        <taxon>Algibacter</taxon>
    </lineage>
</organism>
<evidence type="ECO:0000256" key="4">
    <source>
        <dbReference type="ARBA" id="ARBA00022825"/>
    </source>
</evidence>
<dbReference type="PRINTS" id="PR00723">
    <property type="entry name" value="SUBTILISIN"/>
</dbReference>
<accession>A0A1M6DFL3</accession>
<dbReference type="InterPro" id="IPR000209">
    <property type="entry name" value="Peptidase_S8/S53_dom"/>
</dbReference>
<evidence type="ECO:0000256" key="7">
    <source>
        <dbReference type="SAM" id="SignalP"/>
    </source>
</evidence>
<dbReference type="InterPro" id="IPR017308">
    <property type="entry name" value="Pept_S8_subtilisin_bacteroid"/>
</dbReference>
<dbReference type="InterPro" id="IPR022398">
    <property type="entry name" value="Peptidase_S8_His-AS"/>
</dbReference>
<evidence type="ECO:0000256" key="3">
    <source>
        <dbReference type="ARBA" id="ARBA00022801"/>
    </source>
</evidence>
<dbReference type="Gene3D" id="3.40.50.200">
    <property type="entry name" value="Peptidase S8/S53 domain"/>
    <property type="match status" value="2"/>
</dbReference>
<dbReference type="InterPro" id="IPR036852">
    <property type="entry name" value="Peptidase_S8/S53_dom_sf"/>
</dbReference>
<dbReference type="PROSITE" id="PS00137">
    <property type="entry name" value="SUBTILASE_HIS"/>
    <property type="match status" value="1"/>
</dbReference>
<reference evidence="9 10" key="1">
    <citation type="submission" date="2016-11" db="EMBL/GenBank/DDBJ databases">
        <authorList>
            <person name="Jaros S."/>
            <person name="Januszkiewicz K."/>
            <person name="Wedrychowicz H."/>
        </authorList>
    </citation>
    <scope>NUCLEOTIDE SEQUENCE [LARGE SCALE GENOMIC DNA]</scope>
    <source>
        <strain evidence="9 10">CGMCC 1.12213</strain>
    </source>
</reference>
<evidence type="ECO:0000313" key="10">
    <source>
        <dbReference type="Proteomes" id="UP000184396"/>
    </source>
</evidence>
<dbReference type="PANTHER" id="PTHR43399:SF4">
    <property type="entry name" value="CELL WALL-ASSOCIATED PROTEASE"/>
    <property type="match status" value="1"/>
</dbReference>
<dbReference type="Pfam" id="PF00082">
    <property type="entry name" value="Peptidase_S8"/>
    <property type="match status" value="1"/>
</dbReference>
<name>A0A1M6DFL3_9FLAO</name>
<evidence type="ECO:0000259" key="8">
    <source>
        <dbReference type="Pfam" id="PF00082"/>
    </source>
</evidence>
<dbReference type="eggNOG" id="COG1404">
    <property type="taxonomic scope" value="Bacteria"/>
</dbReference>
<dbReference type="InterPro" id="IPR023827">
    <property type="entry name" value="Peptidase_S8_Asp-AS"/>
</dbReference>
<evidence type="ECO:0000313" key="9">
    <source>
        <dbReference type="EMBL" id="SHI71778.1"/>
    </source>
</evidence>
<evidence type="ECO:0000256" key="1">
    <source>
        <dbReference type="ARBA" id="ARBA00011073"/>
    </source>
</evidence>
<dbReference type="InterPro" id="IPR023828">
    <property type="entry name" value="Peptidase_S8_Ser-AS"/>
</dbReference>
<dbReference type="PIRSF" id="PIRSF037892">
    <property type="entry name" value="Subtilisin_rel_SRU_0565"/>
    <property type="match status" value="1"/>
</dbReference>
<feature type="active site" description="Charge relay system" evidence="5">
    <location>
        <position position="89"/>
    </location>
</feature>
<feature type="signal peptide" evidence="7">
    <location>
        <begin position="1"/>
        <end position="24"/>
    </location>
</feature>
<comment type="similarity">
    <text evidence="1 5 6">Belongs to the peptidase S8 family.</text>
</comment>
<dbReference type="PANTHER" id="PTHR43399">
    <property type="entry name" value="SUBTILISIN-RELATED"/>
    <property type="match status" value="1"/>
</dbReference>
<evidence type="ECO:0000256" key="2">
    <source>
        <dbReference type="ARBA" id="ARBA00022670"/>
    </source>
</evidence>
<evidence type="ECO:0000256" key="6">
    <source>
        <dbReference type="RuleBase" id="RU003355"/>
    </source>
</evidence>
<feature type="chain" id="PRO_5009916697" evidence="7">
    <location>
        <begin position="25"/>
        <end position="535"/>
    </location>
</feature>
<dbReference type="RefSeq" id="WP_019386930.1">
    <property type="nucleotide sequence ID" value="NZ_ALIH01000003.1"/>
</dbReference>
<dbReference type="AlphaFoldDB" id="A0A1M6DFL3"/>
<keyword evidence="4 5" id="KW-0720">Serine protease</keyword>
<evidence type="ECO:0000256" key="5">
    <source>
        <dbReference type="PROSITE-ProRule" id="PRU01240"/>
    </source>
</evidence>
<keyword evidence="10" id="KW-1185">Reference proteome</keyword>
<dbReference type="OrthoDB" id="9798386at2"/>
<keyword evidence="2 5" id="KW-0645">Protease</keyword>
<dbReference type="PROSITE" id="PS51892">
    <property type="entry name" value="SUBTILASE"/>
    <property type="match status" value="1"/>
</dbReference>
<dbReference type="GO" id="GO:0004252">
    <property type="term" value="F:serine-type endopeptidase activity"/>
    <property type="evidence" value="ECO:0007669"/>
    <property type="project" value="UniProtKB-UniRule"/>
</dbReference>
<protein>
    <submittedName>
        <fullName evidence="9">Subtilase family protein</fullName>
    </submittedName>
</protein>
<dbReference type="CDD" id="cd07483">
    <property type="entry name" value="Peptidases_S8_Subtilisin_Novo-like"/>
    <property type="match status" value="1"/>
</dbReference>
<dbReference type="InterPro" id="IPR034080">
    <property type="entry name" value="Protease_P7-like_dom"/>
</dbReference>
<sequence length="535" mass="57914">MKQFKLIAMAAFLAVLISGCGGTAAILSTPVENIDTSPLKVSELTEAEKNNWGHLDLVKDTIPGMSVDKAYTDIIKNRKGKKVIVAVIDSGIDIDHEDLDDVIWTNKDEIPGNGKDDDNNGYVDDVHGWNFLGDGYNEQLEYVRILASGDTSNPDYAAAKALYETEYQKWLGRKNQYEQIYQQVKTADDALTKHFGKKDYTQKEVAAIKTENESLAQAQQIANYMFSNGLDTMATAITEIENGLESINDRLNYNLNKELKGRVTGDNPDDMSTKYYGNGNVKPVKKSESHGTHVAGIIAAERNNGKGANGVANNVEIMSIRAVPNGDEYDKDVALAIRYAVDNGATVINGSFGKSFSPHSDWVRDAIAYAGKNDVVFVHAAGNDSKNVDKEPNYPDDNVNGVEVTDTYIRVGALAPKYGSSMVAGFSNYGKQNVDIFAPGASVYSTTPENEYDTKGGTSMAAPGVAGIAALIRSYYPKLTAAQVKQVILDSGLAIKTKVIVGGNSEDVKPFADLSKSSKMANAYNALILAEQMSK</sequence>
<gene>
    <name evidence="9" type="ORF">SAMN05216261_1518</name>
</gene>
<dbReference type="InterPro" id="IPR015500">
    <property type="entry name" value="Peptidase_S8_subtilisin-rel"/>
</dbReference>
<dbReference type="PROSITE" id="PS51257">
    <property type="entry name" value="PROKAR_LIPOPROTEIN"/>
    <property type="match status" value="1"/>
</dbReference>
<feature type="domain" description="Peptidase S8/S53" evidence="8">
    <location>
        <begin position="80"/>
        <end position="491"/>
    </location>
</feature>
<dbReference type="PROSITE" id="PS00136">
    <property type="entry name" value="SUBTILASE_ASP"/>
    <property type="match status" value="1"/>
</dbReference>
<proteinExistence type="inferred from homology"/>
<feature type="active site" description="Charge relay system" evidence="5">
    <location>
        <position position="459"/>
    </location>
</feature>
<dbReference type="PROSITE" id="PS00138">
    <property type="entry name" value="SUBTILASE_SER"/>
    <property type="match status" value="1"/>
</dbReference>